<accession>A0A1P8WEG6</accession>
<dbReference type="Proteomes" id="UP000187735">
    <property type="component" value="Chromosome"/>
</dbReference>
<organism evidence="1 2">
    <name type="scientific">Fuerstiella marisgermanici</name>
    <dbReference type="NCBI Taxonomy" id="1891926"/>
    <lineage>
        <taxon>Bacteria</taxon>
        <taxon>Pseudomonadati</taxon>
        <taxon>Planctomycetota</taxon>
        <taxon>Planctomycetia</taxon>
        <taxon>Planctomycetales</taxon>
        <taxon>Planctomycetaceae</taxon>
        <taxon>Fuerstiella</taxon>
    </lineage>
</organism>
<dbReference type="KEGG" id="fmr:Fuma_02041"/>
<protein>
    <submittedName>
        <fullName evidence="1">Uncharacterized protein</fullName>
    </submittedName>
</protein>
<dbReference type="STRING" id="1891926.Fuma_02041"/>
<dbReference type="OrthoDB" id="286604at2"/>
<dbReference type="AlphaFoldDB" id="A0A1P8WEG6"/>
<evidence type="ECO:0000313" key="2">
    <source>
        <dbReference type="Proteomes" id="UP000187735"/>
    </source>
</evidence>
<keyword evidence="2" id="KW-1185">Reference proteome</keyword>
<proteinExistence type="predicted"/>
<name>A0A1P8WEG6_9PLAN</name>
<dbReference type="EMBL" id="CP017641">
    <property type="protein sequence ID" value="APZ92430.1"/>
    <property type="molecule type" value="Genomic_DNA"/>
</dbReference>
<evidence type="ECO:0000313" key="1">
    <source>
        <dbReference type="EMBL" id="APZ92430.1"/>
    </source>
</evidence>
<gene>
    <name evidence="1" type="ORF">Fuma_02041</name>
</gene>
<dbReference type="RefSeq" id="WP_145944087.1">
    <property type="nucleotide sequence ID" value="NZ_CP017641.1"/>
</dbReference>
<reference evidence="1 2" key="1">
    <citation type="journal article" date="2016" name="Front. Microbiol.">
        <title>Fuerstia marisgermanicae gen. nov., sp. nov., an Unusual Member of the Phylum Planctomycetes from the German Wadden Sea.</title>
        <authorList>
            <person name="Kohn T."/>
            <person name="Heuer A."/>
            <person name="Jogler M."/>
            <person name="Vollmers J."/>
            <person name="Boedeker C."/>
            <person name="Bunk B."/>
            <person name="Rast P."/>
            <person name="Borchert D."/>
            <person name="Glockner I."/>
            <person name="Freese H.M."/>
            <person name="Klenk H.P."/>
            <person name="Overmann J."/>
            <person name="Kaster A.K."/>
            <person name="Rohde M."/>
            <person name="Wiegand S."/>
            <person name="Jogler C."/>
        </authorList>
    </citation>
    <scope>NUCLEOTIDE SEQUENCE [LARGE SCALE GENOMIC DNA]</scope>
    <source>
        <strain evidence="1 2">NH11</strain>
    </source>
</reference>
<sequence>MAVASLCLSTSAVADDVSPKPSVHVKCCGRIRHGLMAIGGETTGTKIRFERISWELKLNDAAHRAFAEKHNKEQVVVTGSLRKVKGIEVKDRWIVDVKTIAVCDPTKDREETLLAIHGTLRSKAAGVAAGMTIEAGGQSWPVDFATDLRLQPVAESLLNQHVSLVGQLKQFPEEESREPVLQVKTLKLPTDDCRE</sequence>